<dbReference type="eggNOG" id="COG4108">
    <property type="taxonomic scope" value="Bacteria"/>
</dbReference>
<evidence type="ECO:0000259" key="9">
    <source>
        <dbReference type="PROSITE" id="PS51722"/>
    </source>
</evidence>
<dbReference type="GO" id="GO:0003924">
    <property type="term" value="F:GTPase activity"/>
    <property type="evidence" value="ECO:0007669"/>
    <property type="project" value="InterPro"/>
</dbReference>
<keyword evidence="3 8" id="KW-0963">Cytoplasm</keyword>
<reference evidence="11" key="1">
    <citation type="journal article" date="2007" name="PLoS Genet.">
        <title>Patterns and implications of gene gain and loss in the evolution of Prochlorococcus.</title>
        <authorList>
            <person name="Kettler G.C."/>
            <person name="Martiny A.C."/>
            <person name="Huang K."/>
            <person name="Zucker J."/>
            <person name="Coleman M.L."/>
            <person name="Rodrigue S."/>
            <person name="Chen F."/>
            <person name="Lapidus A."/>
            <person name="Ferriera S."/>
            <person name="Johnson J."/>
            <person name="Steglich C."/>
            <person name="Church G.M."/>
            <person name="Richardson P."/>
            <person name="Chisholm S.W."/>
        </authorList>
    </citation>
    <scope>NUCLEOTIDE SEQUENCE [LARGE SCALE GENOMIC DNA]</scope>
    <source>
        <strain evidence="11">NATL1A</strain>
    </source>
</reference>
<feature type="binding site" evidence="8">
    <location>
        <begin position="37"/>
        <end position="44"/>
    </location>
    <ligand>
        <name>GTP</name>
        <dbReference type="ChEBI" id="CHEBI:37565"/>
    </ligand>
</feature>
<dbReference type="NCBIfam" id="NF001964">
    <property type="entry name" value="PRK00741.1"/>
    <property type="match status" value="1"/>
</dbReference>
<keyword evidence="5 8" id="KW-0648">Protein biosynthesis</keyword>
<feature type="binding site" evidence="8">
    <location>
        <begin position="105"/>
        <end position="109"/>
    </location>
    <ligand>
        <name>GTP</name>
        <dbReference type="ChEBI" id="CHEBI:37565"/>
    </ligand>
</feature>
<dbReference type="GO" id="GO:0005829">
    <property type="term" value="C:cytosol"/>
    <property type="evidence" value="ECO:0007669"/>
    <property type="project" value="TreeGrafter"/>
</dbReference>
<dbReference type="InterPro" id="IPR009000">
    <property type="entry name" value="Transl_B-barrel_sf"/>
</dbReference>
<evidence type="ECO:0000256" key="4">
    <source>
        <dbReference type="ARBA" id="ARBA00022741"/>
    </source>
</evidence>
<dbReference type="GO" id="GO:0016149">
    <property type="term" value="F:translation release factor activity, codon specific"/>
    <property type="evidence" value="ECO:0007669"/>
    <property type="project" value="UniProtKB-UniRule"/>
</dbReference>
<evidence type="ECO:0000313" key="11">
    <source>
        <dbReference type="Proteomes" id="UP000002592"/>
    </source>
</evidence>
<evidence type="ECO:0000256" key="3">
    <source>
        <dbReference type="ARBA" id="ARBA00022490"/>
    </source>
</evidence>
<dbReference type="PANTHER" id="PTHR43556">
    <property type="entry name" value="PEPTIDE CHAIN RELEASE FACTOR RF3"/>
    <property type="match status" value="1"/>
</dbReference>
<keyword evidence="4 8" id="KW-0547">Nucleotide-binding</keyword>
<dbReference type="Proteomes" id="UP000002592">
    <property type="component" value="Chromosome"/>
</dbReference>
<dbReference type="HOGENOM" id="CLU_002794_2_1_3"/>
<dbReference type="SUPFAM" id="SSF52540">
    <property type="entry name" value="P-loop containing nucleoside triphosphate hydrolases"/>
    <property type="match status" value="1"/>
</dbReference>
<comment type="function">
    <text evidence="8">Increases the formation of ribosomal termination complexes and stimulates activities of RF-1 and RF-2. It binds guanine nucleotides and has strong preference for UGA stop codons. It may interact directly with the ribosome. The stimulation of RF-1 and RF-2 is significantly reduced by GTP and GDP, but not by GMP.</text>
</comment>
<dbReference type="RefSeq" id="WP_011293629.1">
    <property type="nucleotide sequence ID" value="NC_008819.1"/>
</dbReference>
<dbReference type="SUPFAM" id="SSF54980">
    <property type="entry name" value="EF-G C-terminal domain-like"/>
    <property type="match status" value="1"/>
</dbReference>
<dbReference type="CDD" id="cd04169">
    <property type="entry name" value="RF3"/>
    <property type="match status" value="1"/>
</dbReference>
<dbReference type="GO" id="GO:0006449">
    <property type="term" value="P:regulation of translational termination"/>
    <property type="evidence" value="ECO:0007669"/>
    <property type="project" value="UniProtKB-UniRule"/>
</dbReference>
<evidence type="ECO:0000256" key="2">
    <source>
        <dbReference type="ARBA" id="ARBA00009978"/>
    </source>
</evidence>
<dbReference type="HAMAP" id="MF_00072">
    <property type="entry name" value="Rel_fac_3"/>
    <property type="match status" value="1"/>
</dbReference>
<name>A2C1B8_PROM1</name>
<dbReference type="Gene3D" id="2.40.30.10">
    <property type="entry name" value="Translation factors"/>
    <property type="match status" value="1"/>
</dbReference>
<dbReference type="Pfam" id="PF00009">
    <property type="entry name" value="GTP_EFTU"/>
    <property type="match status" value="1"/>
</dbReference>
<dbReference type="InterPro" id="IPR031157">
    <property type="entry name" value="G_TR_CS"/>
</dbReference>
<dbReference type="PROSITE" id="PS00301">
    <property type="entry name" value="G_TR_1"/>
    <property type="match status" value="1"/>
</dbReference>
<dbReference type="Pfam" id="PF16658">
    <property type="entry name" value="RF3_C"/>
    <property type="match status" value="1"/>
</dbReference>
<dbReference type="EMBL" id="CP000553">
    <property type="protein sequence ID" value="ABM75278.1"/>
    <property type="molecule type" value="Genomic_DNA"/>
</dbReference>
<dbReference type="Pfam" id="PF22042">
    <property type="entry name" value="EF-G_D2"/>
    <property type="match status" value="1"/>
</dbReference>
<protein>
    <recommendedName>
        <fullName evidence="7 8">Peptide chain release factor 3</fullName>
        <shortName evidence="8">RF-3</shortName>
    </recommendedName>
</protein>
<evidence type="ECO:0000256" key="1">
    <source>
        <dbReference type="ARBA" id="ARBA00004496"/>
    </source>
</evidence>
<comment type="similarity">
    <text evidence="2 8">Belongs to the TRAFAC class translation factor GTPase superfamily. Classic translation factor GTPase family. PrfC subfamily.</text>
</comment>
<dbReference type="GO" id="GO:0005525">
    <property type="term" value="F:GTP binding"/>
    <property type="evidence" value="ECO:0007669"/>
    <property type="project" value="UniProtKB-UniRule"/>
</dbReference>
<dbReference type="InterPro" id="IPR004548">
    <property type="entry name" value="PrfC"/>
</dbReference>
<accession>A2C1B8</accession>
<dbReference type="InterPro" id="IPR041732">
    <property type="entry name" value="RF3_GTP-bd"/>
</dbReference>
<dbReference type="SUPFAM" id="SSF50447">
    <property type="entry name" value="Translation proteins"/>
    <property type="match status" value="1"/>
</dbReference>
<dbReference type="InterPro" id="IPR035647">
    <property type="entry name" value="EFG_III/V"/>
</dbReference>
<evidence type="ECO:0000256" key="7">
    <source>
        <dbReference type="ARBA" id="ARBA00073639"/>
    </source>
</evidence>
<dbReference type="AlphaFoldDB" id="A2C1B8"/>
<dbReference type="PRINTS" id="PR00315">
    <property type="entry name" value="ELONGATNFCT"/>
</dbReference>
<keyword evidence="6 8" id="KW-0342">GTP-binding</keyword>
<evidence type="ECO:0000256" key="5">
    <source>
        <dbReference type="ARBA" id="ARBA00022917"/>
    </source>
</evidence>
<dbReference type="PANTHER" id="PTHR43556:SF2">
    <property type="entry name" value="PEPTIDE CHAIN RELEASE FACTOR RF3"/>
    <property type="match status" value="1"/>
</dbReference>
<dbReference type="NCBIfam" id="TIGR00231">
    <property type="entry name" value="small_GTP"/>
    <property type="match status" value="1"/>
</dbReference>
<dbReference type="Gene3D" id="3.30.70.3280">
    <property type="entry name" value="Peptide chain release factor 3, domain III"/>
    <property type="match status" value="1"/>
</dbReference>
<dbReference type="KEGG" id="pme:NATL1_07201"/>
<comment type="subcellular location">
    <subcellularLocation>
        <location evidence="1 8">Cytoplasm</location>
    </subcellularLocation>
</comment>
<dbReference type="FunFam" id="3.40.50.300:FF:000542">
    <property type="entry name" value="Peptide chain release factor 3"/>
    <property type="match status" value="1"/>
</dbReference>
<dbReference type="InterPro" id="IPR005225">
    <property type="entry name" value="Small_GTP-bd"/>
</dbReference>
<evidence type="ECO:0000256" key="6">
    <source>
        <dbReference type="ARBA" id="ARBA00023134"/>
    </source>
</evidence>
<organism evidence="10 11">
    <name type="scientific">Prochlorococcus marinus (strain NATL1A)</name>
    <dbReference type="NCBI Taxonomy" id="167555"/>
    <lineage>
        <taxon>Bacteria</taxon>
        <taxon>Bacillati</taxon>
        <taxon>Cyanobacteriota</taxon>
        <taxon>Cyanophyceae</taxon>
        <taxon>Synechococcales</taxon>
        <taxon>Prochlorococcaceae</taxon>
        <taxon>Prochlorococcus</taxon>
    </lineage>
</organism>
<dbReference type="InterPro" id="IPR053905">
    <property type="entry name" value="EF-G-like_DII"/>
</dbReference>
<dbReference type="NCBIfam" id="TIGR00503">
    <property type="entry name" value="prfC"/>
    <property type="match status" value="1"/>
</dbReference>
<evidence type="ECO:0000313" key="10">
    <source>
        <dbReference type="EMBL" id="ABM75278.1"/>
    </source>
</evidence>
<dbReference type="FunFam" id="3.30.70.3280:FF:000001">
    <property type="entry name" value="Peptide chain release factor 3"/>
    <property type="match status" value="1"/>
</dbReference>
<feature type="binding site" evidence="8">
    <location>
        <begin position="159"/>
        <end position="162"/>
    </location>
    <ligand>
        <name>GTP</name>
        <dbReference type="ChEBI" id="CHEBI:37565"/>
    </ligand>
</feature>
<dbReference type="InterPro" id="IPR038467">
    <property type="entry name" value="RF3_dom_3_sf"/>
</dbReference>
<sequence length="555" mass="62453">MKSTPQDKTNLDPNLVEELTVSLSKEVSKRRNFAIISHPDAGKTTLTEKLLLYGGAIQQAGAVKARGEQRKVTSDWMELEKQRGISITSTVLQFAYKDKTINLLDTPGHQDFSEDTYRTLAAADNAVMLEDAAKGLEPQTRKLFEVCRMRQIPIFTFINKMDRPGQEPLELLDEIESELGLLTFAVNWPIGSGELFRGVVERATKEVVLFSRAERGKQSNEIRLKINDPELKNLVEEELLTKALEEIEILDEAGCDLNQELILSGELTPVFFGSAMTNFGVRPFLDNFLDLSQGPVARNSFDGPIVPTRESFSGFVFKLQANMDPKHRDRVAFVRVCSGRFEKDMTVQHARTGKQIRLSRPQKIFGQDRAVVDDAYPGDVIGLNNPGMFSIGDTLFIGPRVEFEGIPCFSPEIFSWLRNPNPSAFKNFRKGVNELREEGAVQILYDKDQSKRDPILAAVGQLQLEVVQHRLASEYGVETRLEPMGYQVARWVKGGWPALDEVGRIFNCKTVQDAWLRPVLLFKNEWNLNQLKEDHPEMELNSVAPVVSGVDPVSL</sequence>
<dbReference type="Gene3D" id="3.40.50.300">
    <property type="entry name" value="P-loop containing nucleotide triphosphate hydrolases"/>
    <property type="match status" value="1"/>
</dbReference>
<dbReference type="InterPro" id="IPR000795">
    <property type="entry name" value="T_Tr_GTP-bd_dom"/>
</dbReference>
<feature type="domain" description="Tr-type G" evidence="9">
    <location>
        <begin position="28"/>
        <end position="296"/>
    </location>
</feature>
<dbReference type="PROSITE" id="PS51722">
    <property type="entry name" value="G_TR_2"/>
    <property type="match status" value="1"/>
</dbReference>
<evidence type="ECO:0000256" key="8">
    <source>
        <dbReference type="HAMAP-Rule" id="MF_00072"/>
    </source>
</evidence>
<dbReference type="InterPro" id="IPR032090">
    <property type="entry name" value="RF3_C"/>
</dbReference>
<dbReference type="CDD" id="cd03689">
    <property type="entry name" value="RF3_II"/>
    <property type="match status" value="1"/>
</dbReference>
<gene>
    <name evidence="8 10" type="primary">prfC</name>
    <name evidence="10" type="ordered locus">NATL1_07201</name>
</gene>
<dbReference type="GO" id="GO:0016150">
    <property type="term" value="F:translation release factor activity, codon nonspecific"/>
    <property type="evidence" value="ECO:0007669"/>
    <property type="project" value="TreeGrafter"/>
</dbReference>
<proteinExistence type="inferred from homology"/>
<dbReference type="InterPro" id="IPR027417">
    <property type="entry name" value="P-loop_NTPase"/>
</dbReference>